<evidence type="ECO:0000259" key="4">
    <source>
        <dbReference type="PROSITE" id="PS51077"/>
    </source>
</evidence>
<dbReference type="GO" id="GO:0003700">
    <property type="term" value="F:DNA-binding transcription factor activity"/>
    <property type="evidence" value="ECO:0007669"/>
    <property type="project" value="TreeGrafter"/>
</dbReference>
<dbReference type="RefSeq" id="WP_120085361.1">
    <property type="nucleotide sequence ID" value="NZ_QMDW01000017.1"/>
</dbReference>
<reference evidence="6 7" key="1">
    <citation type="submission" date="2018-06" db="EMBL/GenBank/DDBJ databases">
        <title>Halonotius sp. F13-13 a new haloarchaeeon isolated from a solar saltern from Isla Cristina, Huelva, Spain.</title>
        <authorList>
            <person name="Duran-Viseras A."/>
            <person name="Sanchez-Porro C."/>
            <person name="Ventosa A."/>
        </authorList>
    </citation>
    <scope>NUCLEOTIDE SEQUENCE [LARGE SCALE GENOMIC DNA]</scope>
    <source>
        <strain evidence="6 7">CECT 7525</strain>
    </source>
</reference>
<dbReference type="SUPFAM" id="SSF46785">
    <property type="entry name" value="Winged helix' DNA-binding domain"/>
    <property type="match status" value="1"/>
</dbReference>
<dbReference type="SUPFAM" id="SSF55781">
    <property type="entry name" value="GAF domain-like"/>
    <property type="match status" value="1"/>
</dbReference>
<dbReference type="GO" id="GO:0003677">
    <property type="term" value="F:DNA binding"/>
    <property type="evidence" value="ECO:0007669"/>
    <property type="project" value="UniProtKB-KW"/>
</dbReference>
<proteinExistence type="predicted"/>
<keyword evidence="3" id="KW-0804">Transcription</keyword>
<dbReference type="PROSITE" id="PS51077">
    <property type="entry name" value="HTH_ICLR"/>
    <property type="match status" value="1"/>
</dbReference>
<dbReference type="PROSITE" id="PS51078">
    <property type="entry name" value="ICLR_ED"/>
    <property type="match status" value="1"/>
</dbReference>
<evidence type="ECO:0000256" key="2">
    <source>
        <dbReference type="ARBA" id="ARBA00023125"/>
    </source>
</evidence>
<dbReference type="SMART" id="SM00346">
    <property type="entry name" value="HTH_ICLR"/>
    <property type="match status" value="1"/>
</dbReference>
<dbReference type="InterPro" id="IPR050707">
    <property type="entry name" value="HTH_MetabolicPath_Reg"/>
</dbReference>
<protein>
    <submittedName>
        <fullName evidence="6">IclR family transcriptional regulator</fullName>
    </submittedName>
</protein>
<dbReference type="Pfam" id="PF13412">
    <property type="entry name" value="HTH_24"/>
    <property type="match status" value="1"/>
</dbReference>
<dbReference type="InterPro" id="IPR029016">
    <property type="entry name" value="GAF-like_dom_sf"/>
</dbReference>
<dbReference type="Gene3D" id="1.10.10.10">
    <property type="entry name" value="Winged helix-like DNA-binding domain superfamily/Winged helix DNA-binding domain"/>
    <property type="match status" value="1"/>
</dbReference>
<evidence type="ECO:0000313" key="7">
    <source>
        <dbReference type="Proteomes" id="UP000281564"/>
    </source>
</evidence>
<keyword evidence="2" id="KW-0238">DNA-binding</keyword>
<keyword evidence="7" id="KW-1185">Reference proteome</keyword>
<dbReference type="Gene3D" id="3.30.450.40">
    <property type="match status" value="1"/>
</dbReference>
<dbReference type="PANTHER" id="PTHR30136:SF35">
    <property type="entry name" value="HTH-TYPE TRANSCRIPTIONAL REGULATOR RV1719"/>
    <property type="match status" value="1"/>
</dbReference>
<dbReference type="CDD" id="cd00090">
    <property type="entry name" value="HTH_ARSR"/>
    <property type="match status" value="1"/>
</dbReference>
<dbReference type="InterPro" id="IPR005471">
    <property type="entry name" value="Tscrpt_reg_IclR_N"/>
</dbReference>
<evidence type="ECO:0000256" key="3">
    <source>
        <dbReference type="ARBA" id="ARBA00023163"/>
    </source>
</evidence>
<feature type="domain" description="HTH iclR-type" evidence="4">
    <location>
        <begin position="11"/>
        <end position="70"/>
    </location>
</feature>
<gene>
    <name evidence="6" type="ORF">DP106_11240</name>
</gene>
<evidence type="ECO:0000313" key="6">
    <source>
        <dbReference type="EMBL" id="RJX48708.1"/>
    </source>
</evidence>
<dbReference type="GO" id="GO:0045892">
    <property type="term" value="P:negative regulation of DNA-templated transcription"/>
    <property type="evidence" value="ECO:0007669"/>
    <property type="project" value="TreeGrafter"/>
</dbReference>
<name>A0A3A6Q3J6_9EURY</name>
<dbReference type="InterPro" id="IPR011991">
    <property type="entry name" value="ArsR-like_HTH"/>
</dbReference>
<dbReference type="Proteomes" id="UP000281564">
    <property type="component" value="Unassembled WGS sequence"/>
</dbReference>
<evidence type="ECO:0000259" key="5">
    <source>
        <dbReference type="PROSITE" id="PS51078"/>
    </source>
</evidence>
<dbReference type="InterPro" id="IPR036388">
    <property type="entry name" value="WH-like_DNA-bd_sf"/>
</dbReference>
<accession>A0A3A6Q3J6</accession>
<organism evidence="6 7">
    <name type="scientific">Halonotius pteroides</name>
    <dbReference type="NCBI Taxonomy" id="268735"/>
    <lineage>
        <taxon>Archaea</taxon>
        <taxon>Methanobacteriati</taxon>
        <taxon>Methanobacteriota</taxon>
        <taxon>Stenosarchaea group</taxon>
        <taxon>Halobacteria</taxon>
        <taxon>Halobacteriales</taxon>
        <taxon>Haloferacaceae</taxon>
        <taxon>Halonotius</taxon>
    </lineage>
</organism>
<feature type="domain" description="IclR-ED" evidence="5">
    <location>
        <begin position="71"/>
        <end position="258"/>
    </location>
</feature>
<dbReference type="InterPro" id="IPR036390">
    <property type="entry name" value="WH_DNA-bd_sf"/>
</dbReference>
<sequence>MVDTDNKTRTLQTVSTSLEVLSELKENDTLGVTELATRLDISKSSAHAHLATLEDKELVINRNGTYELAVNLFTFGQYVREQNLLYQHGKSQVDKLADETSQYVHIVTEENGWGINLYQIKGETRVGGDYQQNKPQRRDHLHYTASGKAILAAFPADRVREIIESNGLPKRTSNTITSERELFEELESIRERGYSYNDEEEIEGFRAVGTAVRGPGGEVLGSLSISGPTSFMQGDRYKETIPERLINAANVIEVNLNMNKSDR</sequence>
<dbReference type="PANTHER" id="PTHR30136">
    <property type="entry name" value="HELIX-TURN-HELIX TRANSCRIPTIONAL REGULATOR, ICLR FAMILY"/>
    <property type="match status" value="1"/>
</dbReference>
<dbReference type="EMBL" id="QMDW01000017">
    <property type="protein sequence ID" value="RJX48708.1"/>
    <property type="molecule type" value="Genomic_DNA"/>
</dbReference>
<dbReference type="OrthoDB" id="14763at2157"/>
<dbReference type="AlphaFoldDB" id="A0A3A6Q3J6"/>
<dbReference type="Pfam" id="PF01614">
    <property type="entry name" value="IclR_C"/>
    <property type="match status" value="1"/>
</dbReference>
<evidence type="ECO:0000256" key="1">
    <source>
        <dbReference type="ARBA" id="ARBA00023015"/>
    </source>
</evidence>
<keyword evidence="1" id="KW-0805">Transcription regulation</keyword>
<comment type="caution">
    <text evidence="6">The sequence shown here is derived from an EMBL/GenBank/DDBJ whole genome shotgun (WGS) entry which is preliminary data.</text>
</comment>
<dbReference type="InterPro" id="IPR014757">
    <property type="entry name" value="Tscrpt_reg_IclR_C"/>
</dbReference>